<name>A0AAD0PWB4_PSEAV</name>
<evidence type="ECO:0000313" key="1">
    <source>
        <dbReference type="EMBL" id="AXH59937.1"/>
    </source>
</evidence>
<proteinExistence type="predicted"/>
<protein>
    <submittedName>
        <fullName evidence="1">Uncharacterized protein</fullName>
    </submittedName>
</protein>
<sequence>MLQRSNLVSRLCYEFSTRFESDLEAIECSWSDWGFILNQLDAYWLAAARRELSMEQACANWASNNTADLDFSQQICQAGSHLVEMIQGHKLSHAEVNLIIVSTRQSGCKWQMRDAHALLTRQANATGNRYFSAADCFAHLSP</sequence>
<dbReference type="EMBL" id="CP031226">
    <property type="protein sequence ID" value="AXH59937.1"/>
    <property type="molecule type" value="Genomic_DNA"/>
</dbReference>
<evidence type="ECO:0000313" key="2">
    <source>
        <dbReference type="Proteomes" id="UP000006426"/>
    </source>
</evidence>
<reference evidence="1 2" key="1">
    <citation type="journal article" date="2011" name="PLoS Pathog.">
        <title>Dynamic evolution of pathogenicity revealed by sequencing and comparative genomics of 19 Pseudomonas syringae isolates.</title>
        <authorList>
            <person name="Baltrus D.A."/>
            <person name="Nishimura M.T."/>
            <person name="Romanchuk A."/>
            <person name="Chang J.H."/>
            <person name="Mukhtar M.S."/>
            <person name="Cherkis K."/>
            <person name="Roach J."/>
            <person name="Grant S.R."/>
            <person name="Jones C.D."/>
            <person name="Dangl J.L."/>
        </authorList>
    </citation>
    <scope>NUCLEOTIDE SEQUENCE [LARGE SCALE GENOMIC DNA]</scope>
    <source>
        <strain evidence="1 2">M301315</strain>
    </source>
</reference>
<keyword evidence="1" id="KW-0614">Plasmid</keyword>
<geneLocation type="plasmid" evidence="2">
    <name>pmppla107</name>
</geneLocation>
<organism evidence="1 2">
    <name type="scientific">Pseudomonas amygdali pv. lachrymans str. M301315</name>
    <dbReference type="NCBI Taxonomy" id="629260"/>
    <lineage>
        <taxon>Bacteria</taxon>
        <taxon>Pseudomonadati</taxon>
        <taxon>Pseudomonadota</taxon>
        <taxon>Gammaproteobacteria</taxon>
        <taxon>Pseudomonadales</taxon>
        <taxon>Pseudomonadaceae</taxon>
        <taxon>Pseudomonas</taxon>
        <taxon>Pseudomonas amygdali</taxon>
    </lineage>
</organism>
<gene>
    <name evidence="1" type="ORF">PLA107_032445</name>
</gene>
<accession>A0AAD0PWB4</accession>
<dbReference type="Proteomes" id="UP000006426">
    <property type="component" value="Plasmid pmppla107"/>
</dbReference>
<dbReference type="AlphaFoldDB" id="A0AAD0PWB4"/>